<gene>
    <name evidence="1" type="ORF">Poly41_47170</name>
</gene>
<organism evidence="1 2">
    <name type="scientific">Novipirellula artificiosorum</name>
    <dbReference type="NCBI Taxonomy" id="2528016"/>
    <lineage>
        <taxon>Bacteria</taxon>
        <taxon>Pseudomonadati</taxon>
        <taxon>Planctomycetota</taxon>
        <taxon>Planctomycetia</taxon>
        <taxon>Pirellulales</taxon>
        <taxon>Pirellulaceae</taxon>
        <taxon>Novipirellula</taxon>
    </lineage>
</organism>
<dbReference type="AlphaFoldDB" id="A0A5C6DDF5"/>
<sequence>MSSSHRNVGQCAAVIKKDATARGAVVLPESEPESFICEFNRTYASIGWRIESLEPTKLIRKDRPRE</sequence>
<name>A0A5C6DDF5_9BACT</name>
<reference evidence="1 2" key="1">
    <citation type="submission" date="2019-02" db="EMBL/GenBank/DDBJ databases">
        <title>Deep-cultivation of Planctomycetes and their phenomic and genomic characterization uncovers novel biology.</title>
        <authorList>
            <person name="Wiegand S."/>
            <person name="Jogler M."/>
            <person name="Boedeker C."/>
            <person name="Pinto D."/>
            <person name="Vollmers J."/>
            <person name="Rivas-Marin E."/>
            <person name="Kohn T."/>
            <person name="Peeters S.H."/>
            <person name="Heuer A."/>
            <person name="Rast P."/>
            <person name="Oberbeckmann S."/>
            <person name="Bunk B."/>
            <person name="Jeske O."/>
            <person name="Meyerdierks A."/>
            <person name="Storesund J.E."/>
            <person name="Kallscheuer N."/>
            <person name="Luecker S."/>
            <person name="Lage O.M."/>
            <person name="Pohl T."/>
            <person name="Merkel B.J."/>
            <person name="Hornburger P."/>
            <person name="Mueller R.-W."/>
            <person name="Bruemmer F."/>
            <person name="Labrenz M."/>
            <person name="Spormann A.M."/>
            <person name="Op Den Camp H."/>
            <person name="Overmann J."/>
            <person name="Amann R."/>
            <person name="Jetten M.S.M."/>
            <person name="Mascher T."/>
            <person name="Medema M.H."/>
            <person name="Devos D.P."/>
            <person name="Kaster A.-K."/>
            <person name="Ovreas L."/>
            <person name="Rohde M."/>
            <person name="Galperin M.Y."/>
            <person name="Jogler C."/>
        </authorList>
    </citation>
    <scope>NUCLEOTIDE SEQUENCE [LARGE SCALE GENOMIC DNA]</scope>
    <source>
        <strain evidence="1 2">Poly41</strain>
    </source>
</reference>
<evidence type="ECO:0000313" key="1">
    <source>
        <dbReference type="EMBL" id="TWU33721.1"/>
    </source>
</evidence>
<dbReference type="Proteomes" id="UP000319143">
    <property type="component" value="Unassembled WGS sequence"/>
</dbReference>
<accession>A0A5C6DDF5</accession>
<protein>
    <submittedName>
        <fullName evidence="1">Uncharacterized protein</fullName>
    </submittedName>
</protein>
<dbReference type="OrthoDB" id="286810at2"/>
<comment type="caution">
    <text evidence="1">The sequence shown here is derived from an EMBL/GenBank/DDBJ whole genome shotgun (WGS) entry which is preliminary data.</text>
</comment>
<dbReference type="RefSeq" id="WP_146529057.1">
    <property type="nucleotide sequence ID" value="NZ_SJPV01000009.1"/>
</dbReference>
<evidence type="ECO:0000313" key="2">
    <source>
        <dbReference type="Proteomes" id="UP000319143"/>
    </source>
</evidence>
<dbReference type="EMBL" id="SJPV01000009">
    <property type="protein sequence ID" value="TWU33721.1"/>
    <property type="molecule type" value="Genomic_DNA"/>
</dbReference>
<keyword evidence="2" id="KW-1185">Reference proteome</keyword>
<proteinExistence type="predicted"/>